<comment type="similarity">
    <text evidence="1 5">Belongs to the HypA/HybF family.</text>
</comment>
<feature type="binding site" evidence="5">
    <location>
        <position position="73"/>
    </location>
    <ligand>
        <name>Zn(2+)</name>
        <dbReference type="ChEBI" id="CHEBI:29105"/>
    </ligand>
</feature>
<dbReference type="Gene3D" id="3.30.2320.80">
    <property type="match status" value="1"/>
</dbReference>
<evidence type="ECO:0000256" key="3">
    <source>
        <dbReference type="ARBA" id="ARBA00022723"/>
    </source>
</evidence>
<dbReference type="NCBIfam" id="NF009046">
    <property type="entry name" value="PRK12380.1"/>
    <property type="match status" value="1"/>
</dbReference>
<dbReference type="HAMAP" id="MF_00213">
    <property type="entry name" value="HypA_HybF"/>
    <property type="match status" value="1"/>
</dbReference>
<dbReference type="PROSITE" id="PS01249">
    <property type="entry name" value="HYPA"/>
    <property type="match status" value="1"/>
</dbReference>
<dbReference type="NCBIfam" id="TIGR00100">
    <property type="entry name" value="hypA"/>
    <property type="match status" value="1"/>
</dbReference>
<dbReference type="OrthoDB" id="288014at2"/>
<gene>
    <name evidence="5" type="primary">hypA</name>
    <name evidence="6" type="ORF">Ga0123461_0585</name>
</gene>
<keyword evidence="3 5" id="KW-0479">Metal-binding</keyword>
<dbReference type="AlphaFoldDB" id="A0A2K8KW01"/>
<dbReference type="GO" id="GO:0016151">
    <property type="term" value="F:nickel cation binding"/>
    <property type="evidence" value="ECO:0007669"/>
    <property type="project" value="UniProtKB-UniRule"/>
</dbReference>
<feature type="binding site" evidence="5">
    <location>
        <position position="89"/>
    </location>
    <ligand>
        <name>Zn(2+)</name>
        <dbReference type="ChEBI" id="CHEBI:29105"/>
    </ligand>
</feature>
<dbReference type="FunFam" id="3.30.2320.80:FF:000001">
    <property type="entry name" value="Hydrogenase maturation factor HypA"/>
    <property type="match status" value="1"/>
</dbReference>
<evidence type="ECO:0000256" key="4">
    <source>
        <dbReference type="ARBA" id="ARBA00022833"/>
    </source>
</evidence>
<keyword evidence="4 5" id="KW-0862">Zinc</keyword>
<evidence type="ECO:0000256" key="2">
    <source>
        <dbReference type="ARBA" id="ARBA00022596"/>
    </source>
</evidence>
<dbReference type="GO" id="GO:0008270">
    <property type="term" value="F:zinc ion binding"/>
    <property type="evidence" value="ECO:0007669"/>
    <property type="project" value="UniProtKB-UniRule"/>
</dbReference>
<evidence type="ECO:0000256" key="1">
    <source>
        <dbReference type="ARBA" id="ARBA00010748"/>
    </source>
</evidence>
<dbReference type="PANTHER" id="PTHR34535:SF3">
    <property type="entry name" value="HYDROGENASE MATURATION FACTOR HYPA"/>
    <property type="match status" value="1"/>
</dbReference>
<feature type="binding site" evidence="5">
    <location>
        <position position="92"/>
    </location>
    <ligand>
        <name>Zn(2+)</name>
        <dbReference type="ChEBI" id="CHEBI:29105"/>
    </ligand>
</feature>
<feature type="binding site" evidence="5">
    <location>
        <position position="76"/>
    </location>
    <ligand>
        <name>Zn(2+)</name>
        <dbReference type="ChEBI" id="CHEBI:29105"/>
    </ligand>
</feature>
<evidence type="ECO:0000256" key="5">
    <source>
        <dbReference type="HAMAP-Rule" id="MF_00213"/>
    </source>
</evidence>
<dbReference type="PANTHER" id="PTHR34535">
    <property type="entry name" value="HYDROGENASE MATURATION FACTOR HYPA"/>
    <property type="match status" value="1"/>
</dbReference>
<dbReference type="Pfam" id="PF01155">
    <property type="entry name" value="HypA"/>
    <property type="match status" value="1"/>
</dbReference>
<dbReference type="GO" id="GO:0016530">
    <property type="term" value="F:metallochaperone activity"/>
    <property type="evidence" value="ECO:0007669"/>
    <property type="project" value="UniProtKB-ARBA"/>
</dbReference>
<organism evidence="6 7">
    <name type="scientific">Mariprofundus aestuarium</name>
    <dbReference type="NCBI Taxonomy" id="1921086"/>
    <lineage>
        <taxon>Bacteria</taxon>
        <taxon>Pseudomonadati</taxon>
        <taxon>Pseudomonadota</taxon>
        <taxon>Candidatius Mariprofundia</taxon>
        <taxon>Mariprofundales</taxon>
        <taxon>Mariprofundaceae</taxon>
        <taxon>Mariprofundus</taxon>
    </lineage>
</organism>
<proteinExistence type="inferred from homology"/>
<accession>A0A2K8KW01</accession>
<evidence type="ECO:0000313" key="7">
    <source>
        <dbReference type="Proteomes" id="UP000231701"/>
    </source>
</evidence>
<dbReference type="EMBL" id="CP018799">
    <property type="protein sequence ID" value="ATX79020.1"/>
    <property type="molecule type" value="Genomic_DNA"/>
</dbReference>
<dbReference type="InterPro" id="IPR020538">
    <property type="entry name" value="Hydgase_Ni_incorp_HypA/HybF_CS"/>
</dbReference>
<dbReference type="InterPro" id="IPR000688">
    <property type="entry name" value="HypA/HybF"/>
</dbReference>
<feature type="binding site" evidence="5">
    <location>
        <position position="2"/>
    </location>
    <ligand>
        <name>Ni(2+)</name>
        <dbReference type="ChEBI" id="CHEBI:49786"/>
    </ligand>
</feature>
<dbReference type="PIRSF" id="PIRSF004761">
    <property type="entry name" value="Hydrgn_mat_HypA"/>
    <property type="match status" value="1"/>
</dbReference>
<dbReference type="GO" id="GO:0051604">
    <property type="term" value="P:protein maturation"/>
    <property type="evidence" value="ECO:0007669"/>
    <property type="project" value="InterPro"/>
</dbReference>
<reference evidence="6 7" key="1">
    <citation type="submission" date="2016-12" db="EMBL/GenBank/DDBJ databases">
        <title>Isolation and genomic insights into novel planktonic Zetaproteobacteria from stratified waters of the Chesapeake Bay.</title>
        <authorList>
            <person name="McAllister S.M."/>
            <person name="Kato S."/>
            <person name="Chan C.S."/>
            <person name="Chiu B.K."/>
            <person name="Field E.K."/>
        </authorList>
    </citation>
    <scope>NUCLEOTIDE SEQUENCE [LARGE SCALE GENOMIC DNA]</scope>
    <source>
        <strain evidence="6 7">CP-5</strain>
    </source>
</reference>
<comment type="function">
    <text evidence="5">Involved in the maturation of [NiFe] hydrogenases. Required for nickel insertion into the metal center of the hydrogenase.</text>
</comment>
<keyword evidence="2 5" id="KW-0533">Nickel</keyword>
<keyword evidence="7" id="KW-1185">Reference proteome</keyword>
<dbReference type="KEGG" id="maes:Ga0123461_0585"/>
<name>A0A2K8KW01_MARES</name>
<protein>
    <recommendedName>
        <fullName evidence="5">Hydrogenase maturation factor HypA</fullName>
    </recommendedName>
</protein>
<dbReference type="Proteomes" id="UP000231701">
    <property type="component" value="Chromosome"/>
</dbReference>
<sequence>MHEMSLCEGIIEIAEEQASIQNYNKVKSIRLEIGRLSCVEPEAMRFAFDAASKGTIADGARLEIDHIPGSGWCVACQKEVEIGQRYDACPLCEHYPLEIRAGDAMRIKDMEVE</sequence>
<evidence type="ECO:0000313" key="6">
    <source>
        <dbReference type="EMBL" id="ATX79020.1"/>
    </source>
</evidence>
<dbReference type="RefSeq" id="WP_100276963.1">
    <property type="nucleotide sequence ID" value="NZ_CP018799.1"/>
</dbReference>